<evidence type="ECO:0000256" key="1">
    <source>
        <dbReference type="SAM" id="MobiDB-lite"/>
    </source>
</evidence>
<accession>A0A848DJC0</accession>
<dbReference type="EMBL" id="JAAXKZ010000042">
    <property type="protein sequence ID" value="NMH92544.1"/>
    <property type="molecule type" value="Genomic_DNA"/>
</dbReference>
<name>A0A848DJC0_9PSEU</name>
<comment type="caution">
    <text evidence="2">The sequence shown here is derived from an EMBL/GenBank/DDBJ whole genome shotgun (WGS) entry which is preliminary data.</text>
</comment>
<dbReference type="RefSeq" id="WP_169413254.1">
    <property type="nucleotide sequence ID" value="NZ_JAAXKZ010000042.1"/>
</dbReference>
<evidence type="ECO:0000313" key="3">
    <source>
        <dbReference type="Proteomes" id="UP000586918"/>
    </source>
</evidence>
<gene>
    <name evidence="2" type="ORF">HF519_13390</name>
</gene>
<keyword evidence="3" id="KW-1185">Reference proteome</keyword>
<proteinExistence type="predicted"/>
<reference evidence="2 3" key="1">
    <citation type="submission" date="2020-04" db="EMBL/GenBank/DDBJ databases">
        <authorList>
            <person name="Klaysubun C."/>
            <person name="Duangmal K."/>
            <person name="Lipun K."/>
        </authorList>
    </citation>
    <scope>NUCLEOTIDE SEQUENCE [LARGE SCALE GENOMIC DNA]</scope>
    <source>
        <strain evidence="2 3">DSM 45300</strain>
    </source>
</reference>
<protein>
    <submittedName>
        <fullName evidence="2">Uncharacterized protein</fullName>
    </submittedName>
</protein>
<dbReference type="AlphaFoldDB" id="A0A848DJC0"/>
<feature type="region of interest" description="Disordered" evidence="1">
    <location>
        <begin position="1"/>
        <end position="27"/>
    </location>
</feature>
<evidence type="ECO:0000313" key="2">
    <source>
        <dbReference type="EMBL" id="NMH92544.1"/>
    </source>
</evidence>
<dbReference type="Proteomes" id="UP000586918">
    <property type="component" value="Unassembled WGS sequence"/>
</dbReference>
<organism evidence="2 3">
    <name type="scientific">Pseudonocardia bannensis</name>
    <dbReference type="NCBI Taxonomy" id="630973"/>
    <lineage>
        <taxon>Bacteria</taxon>
        <taxon>Bacillati</taxon>
        <taxon>Actinomycetota</taxon>
        <taxon>Actinomycetes</taxon>
        <taxon>Pseudonocardiales</taxon>
        <taxon>Pseudonocardiaceae</taxon>
        <taxon>Pseudonocardia</taxon>
    </lineage>
</organism>
<sequence>MSQADVRVRTVAVETPWSGPPSARDPRAAERLGAEACLEASHLLRRHARRQVHASEPDQQVTYATCHLLEAVSLALTDDSESVPEPIHRAALRLARLIAALPPRGR</sequence>